<reference evidence="4" key="1">
    <citation type="submission" date="2016-10" db="EMBL/GenBank/DDBJ databases">
        <authorList>
            <person name="Varghese N."/>
            <person name="Submissions S."/>
        </authorList>
    </citation>
    <scope>NUCLEOTIDE SEQUENCE [LARGE SCALE GENOMIC DNA]</scope>
    <source>
        <strain evidence="4">S6-262</strain>
    </source>
</reference>
<dbReference type="OrthoDB" id="9809583at2"/>
<dbReference type="SUPFAM" id="SSF49899">
    <property type="entry name" value="Concanavalin A-like lectins/glucanases"/>
    <property type="match status" value="1"/>
</dbReference>
<dbReference type="PANTHER" id="PTHR10963">
    <property type="entry name" value="GLYCOSYL HYDROLASE-RELATED"/>
    <property type="match status" value="1"/>
</dbReference>
<dbReference type="STRING" id="1166340.SAMN05192583_0978"/>
<proteinExistence type="inferred from homology"/>
<dbReference type="AlphaFoldDB" id="A0A1H8AN38"/>
<dbReference type="Proteomes" id="UP000199206">
    <property type="component" value="Unassembled WGS sequence"/>
</dbReference>
<dbReference type="EMBL" id="FOCF01000002">
    <property type="protein sequence ID" value="SEM71936.1"/>
    <property type="molecule type" value="Genomic_DNA"/>
</dbReference>
<dbReference type="GO" id="GO:0004553">
    <property type="term" value="F:hydrolase activity, hydrolyzing O-glycosyl compounds"/>
    <property type="evidence" value="ECO:0007669"/>
    <property type="project" value="InterPro"/>
</dbReference>
<keyword evidence="4" id="KW-1185">Reference proteome</keyword>
<keyword evidence="3" id="KW-0378">Hydrolase</keyword>
<dbReference type="InterPro" id="IPR013320">
    <property type="entry name" value="ConA-like_dom_sf"/>
</dbReference>
<feature type="domain" description="GH16" evidence="2">
    <location>
        <begin position="21"/>
        <end position="275"/>
    </location>
</feature>
<dbReference type="InterPro" id="IPR000757">
    <property type="entry name" value="Beta-glucanase-like"/>
</dbReference>
<gene>
    <name evidence="3" type="ORF">SAMN05192583_0978</name>
</gene>
<dbReference type="RefSeq" id="WP_093664357.1">
    <property type="nucleotide sequence ID" value="NZ_FOCF01000002.1"/>
</dbReference>
<organism evidence="3 4">
    <name type="scientific">Sphingomonas gellani</name>
    <dbReference type="NCBI Taxonomy" id="1166340"/>
    <lineage>
        <taxon>Bacteria</taxon>
        <taxon>Pseudomonadati</taxon>
        <taxon>Pseudomonadota</taxon>
        <taxon>Alphaproteobacteria</taxon>
        <taxon>Sphingomonadales</taxon>
        <taxon>Sphingomonadaceae</taxon>
        <taxon>Sphingomonas</taxon>
    </lineage>
</organism>
<evidence type="ECO:0000259" key="2">
    <source>
        <dbReference type="PROSITE" id="PS51762"/>
    </source>
</evidence>
<sequence length="280" mass="31561">MSGALALLALLQLGASDHRINEAMRRPADARLVWSDEFSGPRLDPKKWRYDAERNKDGWYNHEQQYYAVDRPQNLRLENGRLVIEARHERLPGAADWGGQTYTSAKIMTLGPASWTYGFYEVRAKLPCTRGTWPAIWMLPDSGKWPDGGEIDIMEHVGSQPQVVHATLHTALFTHSKGTQRGASLALPSSCSAFHRYQLDWQPDAITIGVDDHAYMRVRNDQPGGRGAWPFDRPFHMILNLAVGGDWAGSKGIDDAALPQRFEVDYVRVWQRAVVSKAPR</sequence>
<dbReference type="PROSITE" id="PS51762">
    <property type="entry name" value="GH16_2"/>
    <property type="match status" value="1"/>
</dbReference>
<dbReference type="CDD" id="cd08023">
    <property type="entry name" value="GH16_laminarinase_like"/>
    <property type="match status" value="1"/>
</dbReference>
<name>A0A1H8AN38_9SPHN</name>
<comment type="similarity">
    <text evidence="1">Belongs to the glycosyl hydrolase 16 family.</text>
</comment>
<evidence type="ECO:0000313" key="3">
    <source>
        <dbReference type="EMBL" id="SEM71936.1"/>
    </source>
</evidence>
<accession>A0A1H8AN38</accession>
<dbReference type="GO" id="GO:0005975">
    <property type="term" value="P:carbohydrate metabolic process"/>
    <property type="evidence" value="ECO:0007669"/>
    <property type="project" value="InterPro"/>
</dbReference>
<dbReference type="InterPro" id="IPR050546">
    <property type="entry name" value="Glycosyl_Hydrlase_16"/>
</dbReference>
<dbReference type="PANTHER" id="PTHR10963:SF55">
    <property type="entry name" value="GLYCOSIDE HYDROLASE FAMILY 16 PROTEIN"/>
    <property type="match status" value="1"/>
</dbReference>
<dbReference type="Pfam" id="PF00722">
    <property type="entry name" value="Glyco_hydro_16"/>
    <property type="match status" value="1"/>
</dbReference>
<evidence type="ECO:0000256" key="1">
    <source>
        <dbReference type="ARBA" id="ARBA00006865"/>
    </source>
</evidence>
<protein>
    <submittedName>
        <fullName evidence="3">Glycosyl hydrolases family 16</fullName>
    </submittedName>
</protein>
<evidence type="ECO:0000313" key="4">
    <source>
        <dbReference type="Proteomes" id="UP000199206"/>
    </source>
</evidence>
<dbReference type="Gene3D" id="2.60.120.200">
    <property type="match status" value="1"/>
</dbReference>